<dbReference type="FunFam" id="1.20.1250.20:FF:000431">
    <property type="entry name" value="Predicted protein"/>
    <property type="match status" value="1"/>
</dbReference>
<dbReference type="Gene3D" id="1.20.1250.20">
    <property type="entry name" value="MFS general substrate transporter like domains"/>
    <property type="match status" value="2"/>
</dbReference>
<feature type="transmembrane region" description="Helical" evidence="2">
    <location>
        <begin position="326"/>
        <end position="344"/>
    </location>
</feature>
<keyword evidence="2" id="KW-0812">Transmembrane</keyword>
<evidence type="ECO:0000313" key="5">
    <source>
        <dbReference type="RefSeq" id="XP_030762328.1"/>
    </source>
</evidence>
<dbReference type="GeneID" id="115887129"/>
<dbReference type="RefSeq" id="XP_030762329.1">
    <property type="nucleotide sequence ID" value="XM_030906469.1"/>
</dbReference>
<feature type="transmembrane region" description="Helical" evidence="2">
    <location>
        <begin position="211"/>
        <end position="231"/>
    </location>
</feature>
<sequence length="468" mass="52395">MSSKEKLNEIVFTVRKKLPLKIYFAYGMGHVLNDVCAAIWFSYLLVYFQLVLKFSNNQAGVLLLIGQVADAVATPFVGYHSDKDYDCFFYRFGKRKIWYFIGTICVIVTFPFIFSPCVGCRTQTATVVHMVYYSIFIIIFQFGWAAVQISHMALIPEITPRENQRTKLAAIRNGATVFASIFVYLVAWGVLRVTEGTESTISPDDIGKFRVIVWSVMCFGIVCSIIFFLNIRELKIQKNTALSEESMKKSKTMDIFKNVNLYLVGVVYMSSRLFLNLTQVFLSLYLVETLGMVASALALVPLAMYIASFIAAIPVGMITKHVGRKVTYILGAVLGIVGCIWIHWGYGDIYVTYLIFVVVALLGSGTAIVMISSLDITTDLIGTKTNSGAFIYGIMSFLDKLTNGIAIELIQYFHGSKTNINYYRDVMTYATGGAVLLGSTAVIIIKNRKSYKEENQEETDSRVIHTIT</sequence>
<feature type="transmembrane region" description="Helical" evidence="2">
    <location>
        <begin position="168"/>
        <end position="191"/>
    </location>
</feature>
<protein>
    <submittedName>
        <fullName evidence="4 5">Major facilitator superfamily domain-containing protein 12-like</fullName>
    </submittedName>
</protein>
<keyword evidence="3" id="KW-1185">Reference proteome</keyword>
<evidence type="ECO:0000256" key="2">
    <source>
        <dbReference type="SAM" id="Phobius"/>
    </source>
</evidence>
<feature type="transmembrane region" description="Helical" evidence="2">
    <location>
        <begin position="259"/>
        <end position="286"/>
    </location>
</feature>
<name>A0A6J2YEI8_SITOR</name>
<dbReference type="Proteomes" id="UP000504635">
    <property type="component" value="Unplaced"/>
</dbReference>
<dbReference type="RefSeq" id="XP_030762328.1">
    <property type="nucleotide sequence ID" value="XM_030906468.1"/>
</dbReference>
<dbReference type="Pfam" id="PF13347">
    <property type="entry name" value="MFS_2"/>
    <property type="match status" value="1"/>
</dbReference>
<evidence type="ECO:0000313" key="6">
    <source>
        <dbReference type="RefSeq" id="XP_030762329.1"/>
    </source>
</evidence>
<evidence type="ECO:0000313" key="3">
    <source>
        <dbReference type="Proteomes" id="UP000504635"/>
    </source>
</evidence>
<feature type="transmembrane region" description="Helical" evidence="2">
    <location>
        <begin position="126"/>
        <end position="147"/>
    </location>
</feature>
<organism evidence="3 5">
    <name type="scientific">Sitophilus oryzae</name>
    <name type="common">Rice weevil</name>
    <name type="synonym">Curculio oryzae</name>
    <dbReference type="NCBI Taxonomy" id="7048"/>
    <lineage>
        <taxon>Eukaryota</taxon>
        <taxon>Metazoa</taxon>
        <taxon>Ecdysozoa</taxon>
        <taxon>Arthropoda</taxon>
        <taxon>Hexapoda</taxon>
        <taxon>Insecta</taxon>
        <taxon>Pterygota</taxon>
        <taxon>Neoptera</taxon>
        <taxon>Endopterygota</taxon>
        <taxon>Coleoptera</taxon>
        <taxon>Polyphaga</taxon>
        <taxon>Cucujiformia</taxon>
        <taxon>Curculionidae</taxon>
        <taxon>Dryophthorinae</taxon>
        <taxon>Sitophilus</taxon>
    </lineage>
</organism>
<dbReference type="AlphaFoldDB" id="A0A6J2YEI8"/>
<comment type="similarity">
    <text evidence="1">Belongs to the major facilitator superfamily.</text>
</comment>
<feature type="transmembrane region" description="Helical" evidence="2">
    <location>
        <begin position="97"/>
        <end position="114"/>
    </location>
</feature>
<dbReference type="SUPFAM" id="SSF103473">
    <property type="entry name" value="MFS general substrate transporter"/>
    <property type="match status" value="1"/>
</dbReference>
<reference evidence="4 5" key="1">
    <citation type="submission" date="2025-04" db="UniProtKB">
        <authorList>
            <consortium name="RefSeq"/>
        </authorList>
    </citation>
    <scope>IDENTIFICATION</scope>
    <source>
        <tissue evidence="4 5">Gonads</tissue>
    </source>
</reference>
<feature type="transmembrane region" description="Helical" evidence="2">
    <location>
        <begin position="58"/>
        <end position="77"/>
    </location>
</feature>
<dbReference type="RefSeq" id="XP_030762327.1">
    <property type="nucleotide sequence ID" value="XM_030906467.1"/>
</dbReference>
<dbReference type="PANTHER" id="PTHR11328">
    <property type="entry name" value="MAJOR FACILITATOR SUPERFAMILY DOMAIN-CONTAINING PROTEIN"/>
    <property type="match status" value="1"/>
</dbReference>
<keyword evidence="2" id="KW-1133">Transmembrane helix</keyword>
<dbReference type="KEGG" id="soy:115887129"/>
<feature type="transmembrane region" description="Helical" evidence="2">
    <location>
        <begin position="292"/>
        <end position="314"/>
    </location>
</feature>
<dbReference type="GO" id="GO:0008643">
    <property type="term" value="P:carbohydrate transport"/>
    <property type="evidence" value="ECO:0007669"/>
    <property type="project" value="InterPro"/>
</dbReference>
<dbReference type="PANTHER" id="PTHR11328:SF28">
    <property type="entry name" value="MAJOR FACILITATOR SUPERFAMILY DOMAIN-CONTAINING PROTEIN 12"/>
    <property type="match status" value="1"/>
</dbReference>
<feature type="transmembrane region" description="Helical" evidence="2">
    <location>
        <begin position="426"/>
        <end position="445"/>
    </location>
</feature>
<evidence type="ECO:0000256" key="1">
    <source>
        <dbReference type="ARBA" id="ARBA00008335"/>
    </source>
</evidence>
<proteinExistence type="inferred from homology"/>
<dbReference type="CDD" id="cd17491">
    <property type="entry name" value="MFS_MFSD12"/>
    <property type="match status" value="1"/>
</dbReference>
<feature type="transmembrane region" description="Helical" evidence="2">
    <location>
        <begin position="350"/>
        <end position="377"/>
    </location>
</feature>
<evidence type="ECO:0000313" key="4">
    <source>
        <dbReference type="RefSeq" id="XP_030762327.1"/>
    </source>
</evidence>
<keyword evidence="2" id="KW-0472">Membrane</keyword>
<dbReference type="GO" id="GO:0005886">
    <property type="term" value="C:plasma membrane"/>
    <property type="evidence" value="ECO:0007669"/>
    <property type="project" value="TreeGrafter"/>
</dbReference>
<dbReference type="OrthoDB" id="1730117at2759"/>
<feature type="transmembrane region" description="Helical" evidence="2">
    <location>
        <begin position="23"/>
        <end position="46"/>
    </location>
</feature>
<dbReference type="InterPro" id="IPR039672">
    <property type="entry name" value="MFS_2"/>
</dbReference>
<feature type="transmembrane region" description="Helical" evidence="2">
    <location>
        <begin position="389"/>
        <end position="414"/>
    </location>
</feature>
<dbReference type="InterPro" id="IPR036259">
    <property type="entry name" value="MFS_trans_sf"/>
</dbReference>
<dbReference type="GO" id="GO:0015293">
    <property type="term" value="F:symporter activity"/>
    <property type="evidence" value="ECO:0007669"/>
    <property type="project" value="InterPro"/>
</dbReference>
<gene>
    <name evidence="4 5 6" type="primary">LOC115887129</name>
</gene>
<accession>A0A6J2YEI8</accession>